<evidence type="ECO:0000313" key="3">
    <source>
        <dbReference type="EMBL" id="MFC0243558.1"/>
    </source>
</evidence>
<dbReference type="SUPFAM" id="SSF53850">
    <property type="entry name" value="Periplasmic binding protein-like II"/>
    <property type="match status" value="1"/>
</dbReference>
<gene>
    <name evidence="3" type="ORF">ACFFJ6_23950</name>
</gene>
<dbReference type="RefSeq" id="WP_378392662.1">
    <property type="nucleotide sequence ID" value="NZ_JBHLWM010000012.1"/>
</dbReference>
<evidence type="ECO:0000256" key="1">
    <source>
        <dbReference type="ARBA" id="ARBA00006987"/>
    </source>
</evidence>
<dbReference type="Gene3D" id="3.40.190.10">
    <property type="entry name" value="Periplasmic binding protein-like II"/>
    <property type="match status" value="1"/>
</dbReference>
<keyword evidence="4" id="KW-1185">Reference proteome</keyword>
<proteinExistence type="inferred from homology"/>
<evidence type="ECO:0000313" key="4">
    <source>
        <dbReference type="Proteomes" id="UP001589775"/>
    </source>
</evidence>
<organism evidence="3 4">
    <name type="scientific">Rhodopseudomonas telluris</name>
    <dbReference type="NCBI Taxonomy" id="644215"/>
    <lineage>
        <taxon>Bacteria</taxon>
        <taxon>Pseudomonadati</taxon>
        <taxon>Pseudomonadota</taxon>
        <taxon>Alphaproteobacteria</taxon>
        <taxon>Hyphomicrobiales</taxon>
        <taxon>Nitrobacteraceae</taxon>
        <taxon>Rhodopseudomonas</taxon>
    </lineage>
</organism>
<dbReference type="InterPro" id="IPR042100">
    <property type="entry name" value="Bug_dom1"/>
</dbReference>
<dbReference type="PANTHER" id="PTHR42928">
    <property type="entry name" value="TRICARBOXYLATE-BINDING PROTEIN"/>
    <property type="match status" value="1"/>
</dbReference>
<keyword evidence="2" id="KW-0732">Signal</keyword>
<sequence length="334" mass="34979">MLAFARATALRGVAALAAVLAFPLLLTAPASAQIASYPSRPITLIVPFAKGGPTDVVARIVSAQMGKALGQPILIDNIVGAGGTVGSLKAAQATPDGYTLVLGHMGTHAAAVALYPKLGYRPDVDFAPVGLVARMPVLLLARREFPAADLREFILYVRAHQDTINLAHAGVGSVSYTACTLLNHLLEISPTGVPFNGTGPAMDALVAGQVDYMCDQMVNAVLPLRTEVIKAYVVAGPERDPAVPSVPTAVEAGLPKFQVEAWNGLFAPKDTPPAVIAILNKAIVQALDQPEVREPMIGLGAIVPAPDQRTPEALAGVVGREVHKWRMVLKRQAP</sequence>
<dbReference type="InterPro" id="IPR005064">
    <property type="entry name" value="BUG"/>
</dbReference>
<evidence type="ECO:0000256" key="2">
    <source>
        <dbReference type="SAM" id="SignalP"/>
    </source>
</evidence>
<comment type="caution">
    <text evidence="3">The sequence shown here is derived from an EMBL/GenBank/DDBJ whole genome shotgun (WGS) entry which is preliminary data.</text>
</comment>
<feature type="signal peptide" evidence="2">
    <location>
        <begin position="1"/>
        <end position="32"/>
    </location>
</feature>
<dbReference type="PIRSF" id="PIRSF017082">
    <property type="entry name" value="YflP"/>
    <property type="match status" value="1"/>
</dbReference>
<dbReference type="Gene3D" id="3.40.190.150">
    <property type="entry name" value="Bordetella uptake gene, domain 1"/>
    <property type="match status" value="1"/>
</dbReference>
<name>A0ABV6EZF9_9BRAD</name>
<dbReference type="EMBL" id="JBHLWM010000012">
    <property type="protein sequence ID" value="MFC0243558.1"/>
    <property type="molecule type" value="Genomic_DNA"/>
</dbReference>
<feature type="chain" id="PRO_5045415854" evidence="2">
    <location>
        <begin position="33"/>
        <end position="334"/>
    </location>
</feature>
<dbReference type="Proteomes" id="UP001589775">
    <property type="component" value="Unassembled WGS sequence"/>
</dbReference>
<accession>A0ABV6EZF9</accession>
<reference evidence="3 4" key="1">
    <citation type="submission" date="2024-09" db="EMBL/GenBank/DDBJ databases">
        <authorList>
            <person name="Sun Q."/>
            <person name="Mori K."/>
        </authorList>
    </citation>
    <scope>NUCLEOTIDE SEQUENCE [LARGE SCALE GENOMIC DNA]</scope>
    <source>
        <strain evidence="3 4">KCTC 23279</strain>
    </source>
</reference>
<dbReference type="PANTHER" id="PTHR42928:SF5">
    <property type="entry name" value="BLR1237 PROTEIN"/>
    <property type="match status" value="1"/>
</dbReference>
<protein>
    <submittedName>
        <fullName evidence="3">Tripartite tricarboxylate transporter substrate-binding protein</fullName>
    </submittedName>
</protein>
<comment type="similarity">
    <text evidence="1">Belongs to the UPF0065 (bug) family.</text>
</comment>
<dbReference type="Pfam" id="PF03401">
    <property type="entry name" value="TctC"/>
    <property type="match status" value="1"/>
</dbReference>